<proteinExistence type="predicted"/>
<evidence type="ECO:0000313" key="1">
    <source>
        <dbReference type="EMBL" id="PNT48977.1"/>
    </source>
</evidence>
<dbReference type="AlphaFoldDB" id="A0A2K2BGS6"/>
<evidence type="ECO:0000313" key="2">
    <source>
        <dbReference type="Proteomes" id="UP000006729"/>
    </source>
</evidence>
<keyword evidence="2" id="KW-1185">Reference proteome</keyword>
<dbReference type="EMBL" id="CM009291">
    <property type="protein sequence ID" value="PNT48977.1"/>
    <property type="molecule type" value="Genomic_DNA"/>
</dbReference>
<protein>
    <submittedName>
        <fullName evidence="1">Uncharacterized protein</fullName>
    </submittedName>
</protein>
<dbReference type="Proteomes" id="UP000006729">
    <property type="component" value="Chromosome 2"/>
</dbReference>
<reference evidence="1 2" key="1">
    <citation type="journal article" date="2006" name="Science">
        <title>The genome of black cottonwood, Populus trichocarpa (Torr. &amp; Gray).</title>
        <authorList>
            <person name="Tuskan G.A."/>
            <person name="Difazio S."/>
            <person name="Jansson S."/>
            <person name="Bohlmann J."/>
            <person name="Grigoriev I."/>
            <person name="Hellsten U."/>
            <person name="Putnam N."/>
            <person name="Ralph S."/>
            <person name="Rombauts S."/>
            <person name="Salamov A."/>
            <person name="Schein J."/>
            <person name="Sterck L."/>
            <person name="Aerts A."/>
            <person name="Bhalerao R.R."/>
            <person name="Bhalerao R.P."/>
            <person name="Blaudez D."/>
            <person name="Boerjan W."/>
            <person name="Brun A."/>
            <person name="Brunner A."/>
            <person name="Busov V."/>
            <person name="Campbell M."/>
            <person name="Carlson J."/>
            <person name="Chalot M."/>
            <person name="Chapman J."/>
            <person name="Chen G.L."/>
            <person name="Cooper D."/>
            <person name="Coutinho P.M."/>
            <person name="Couturier J."/>
            <person name="Covert S."/>
            <person name="Cronk Q."/>
            <person name="Cunningham R."/>
            <person name="Davis J."/>
            <person name="Degroeve S."/>
            <person name="Dejardin A."/>
            <person name="Depamphilis C."/>
            <person name="Detter J."/>
            <person name="Dirks B."/>
            <person name="Dubchak I."/>
            <person name="Duplessis S."/>
            <person name="Ehlting J."/>
            <person name="Ellis B."/>
            <person name="Gendler K."/>
            <person name="Goodstein D."/>
            <person name="Gribskov M."/>
            <person name="Grimwood J."/>
            <person name="Groover A."/>
            <person name="Gunter L."/>
            <person name="Hamberger B."/>
            <person name="Heinze B."/>
            <person name="Helariutta Y."/>
            <person name="Henrissat B."/>
            <person name="Holligan D."/>
            <person name="Holt R."/>
            <person name="Huang W."/>
            <person name="Islam-Faridi N."/>
            <person name="Jones S."/>
            <person name="Jones-Rhoades M."/>
            <person name="Jorgensen R."/>
            <person name="Joshi C."/>
            <person name="Kangasjarvi J."/>
            <person name="Karlsson J."/>
            <person name="Kelleher C."/>
            <person name="Kirkpatrick R."/>
            <person name="Kirst M."/>
            <person name="Kohler A."/>
            <person name="Kalluri U."/>
            <person name="Larimer F."/>
            <person name="Leebens-Mack J."/>
            <person name="Leple J.C."/>
            <person name="Locascio P."/>
            <person name="Lou Y."/>
            <person name="Lucas S."/>
            <person name="Martin F."/>
            <person name="Montanini B."/>
            <person name="Napoli C."/>
            <person name="Nelson D.R."/>
            <person name="Nelson C."/>
            <person name="Nieminen K."/>
            <person name="Nilsson O."/>
            <person name="Pereda V."/>
            <person name="Peter G."/>
            <person name="Philippe R."/>
            <person name="Pilate G."/>
            <person name="Poliakov A."/>
            <person name="Razumovskaya J."/>
            <person name="Richardson P."/>
            <person name="Rinaldi C."/>
            <person name="Ritland K."/>
            <person name="Rouze P."/>
            <person name="Ryaboy D."/>
            <person name="Schmutz J."/>
            <person name="Schrader J."/>
            <person name="Segerman B."/>
            <person name="Shin H."/>
            <person name="Siddiqui A."/>
            <person name="Sterky F."/>
            <person name="Terry A."/>
            <person name="Tsai C.J."/>
            <person name="Uberbacher E."/>
            <person name="Unneberg P."/>
            <person name="Vahala J."/>
            <person name="Wall K."/>
            <person name="Wessler S."/>
            <person name="Yang G."/>
            <person name="Yin T."/>
            <person name="Douglas C."/>
            <person name="Marra M."/>
            <person name="Sandberg G."/>
            <person name="Van de Peer Y."/>
            <person name="Rokhsar D."/>
        </authorList>
    </citation>
    <scope>NUCLEOTIDE SEQUENCE [LARGE SCALE GENOMIC DNA]</scope>
    <source>
        <strain evidence="2">cv. Nisqually</strain>
    </source>
</reference>
<organism evidence="1 2">
    <name type="scientific">Populus trichocarpa</name>
    <name type="common">Western balsam poplar</name>
    <name type="synonym">Populus balsamifera subsp. trichocarpa</name>
    <dbReference type="NCBI Taxonomy" id="3694"/>
    <lineage>
        <taxon>Eukaryota</taxon>
        <taxon>Viridiplantae</taxon>
        <taxon>Streptophyta</taxon>
        <taxon>Embryophyta</taxon>
        <taxon>Tracheophyta</taxon>
        <taxon>Spermatophyta</taxon>
        <taxon>Magnoliopsida</taxon>
        <taxon>eudicotyledons</taxon>
        <taxon>Gunneridae</taxon>
        <taxon>Pentapetalae</taxon>
        <taxon>rosids</taxon>
        <taxon>fabids</taxon>
        <taxon>Malpighiales</taxon>
        <taxon>Salicaceae</taxon>
        <taxon>Saliceae</taxon>
        <taxon>Populus</taxon>
    </lineage>
</organism>
<dbReference type="InParanoid" id="A0A2K2BGS6"/>
<accession>A0A2K2BGS6</accession>
<sequence length="93" mass="10552">MSKTDGGADFFDQINEAEVSDFQEAQTLENAQLTSWDFNLERSFYGSKCCESVSTSSWFMDGNSRASTTIFFFFPFLIPSLCCQASHSQHQTY</sequence>
<gene>
    <name evidence="1" type="ORF">POPTR_002G105200</name>
</gene>
<name>A0A2K2BGS6_POPTR</name>